<reference evidence="2" key="1">
    <citation type="submission" date="2023-07" db="EMBL/GenBank/DDBJ databases">
        <title>Two novel species in the genus Flavivirga.</title>
        <authorList>
            <person name="Kwon K."/>
        </authorList>
    </citation>
    <scope>NUCLEOTIDE SEQUENCE</scope>
    <source>
        <strain evidence="2">KACC 14157</strain>
    </source>
</reference>
<dbReference type="Proteomes" id="UP001176891">
    <property type="component" value="Unassembled WGS sequence"/>
</dbReference>
<dbReference type="Gene3D" id="3.80.10.10">
    <property type="entry name" value="Ribonuclease Inhibitor"/>
    <property type="match status" value="1"/>
</dbReference>
<dbReference type="InterPro" id="IPR032675">
    <property type="entry name" value="LRR_dom_sf"/>
</dbReference>
<sequence>MKILKHLTLIFTLILFTSCSNDDDGNKSNGTELKKDRDALIEIYNANTNNTLTWDISTIDVSTWDGITVENNRVSAVNIGKKNIDNLPVTAMQQLTDLRSFFANENSIVSINLEKNTKLKRLGLFVNQIQTIDVSTNILLEQLLLEHNNLQALDISKLIKLTDLKAHSNNLTGTINIANGNNSNMLRMQLQGNANLTCIKVDQGAVNGFSGWKKTPNSNYNINCIN</sequence>
<evidence type="ECO:0000313" key="3">
    <source>
        <dbReference type="Proteomes" id="UP001176891"/>
    </source>
</evidence>
<organism evidence="2 3">
    <name type="scientific">Flavivirga amylovorans</name>
    <dbReference type="NCBI Taxonomy" id="870486"/>
    <lineage>
        <taxon>Bacteria</taxon>
        <taxon>Pseudomonadati</taxon>
        <taxon>Bacteroidota</taxon>
        <taxon>Flavobacteriia</taxon>
        <taxon>Flavobacteriales</taxon>
        <taxon>Flavobacteriaceae</taxon>
        <taxon>Flavivirga</taxon>
    </lineage>
</organism>
<gene>
    <name evidence="2" type="ORF">Q4Q39_16895</name>
</gene>
<dbReference type="SUPFAM" id="SSF52058">
    <property type="entry name" value="L domain-like"/>
    <property type="match status" value="1"/>
</dbReference>
<name>A0ABT8X5A3_9FLAO</name>
<comment type="caution">
    <text evidence="2">The sequence shown here is derived from an EMBL/GenBank/DDBJ whole genome shotgun (WGS) entry which is preliminary data.</text>
</comment>
<evidence type="ECO:0000256" key="1">
    <source>
        <dbReference type="SAM" id="SignalP"/>
    </source>
</evidence>
<keyword evidence="3" id="KW-1185">Reference proteome</keyword>
<evidence type="ECO:0000313" key="2">
    <source>
        <dbReference type="EMBL" id="MDO5989084.1"/>
    </source>
</evidence>
<dbReference type="EMBL" id="JAUOEM010000006">
    <property type="protein sequence ID" value="MDO5989084.1"/>
    <property type="molecule type" value="Genomic_DNA"/>
</dbReference>
<proteinExistence type="predicted"/>
<dbReference type="RefSeq" id="WP_303283731.1">
    <property type="nucleotide sequence ID" value="NZ_BAABCZ010000012.1"/>
</dbReference>
<accession>A0ABT8X5A3</accession>
<feature type="chain" id="PRO_5046234440" description="Leucine-rich repeat domain-containing protein" evidence="1">
    <location>
        <begin position="23"/>
        <end position="226"/>
    </location>
</feature>
<feature type="signal peptide" evidence="1">
    <location>
        <begin position="1"/>
        <end position="22"/>
    </location>
</feature>
<protein>
    <recommendedName>
        <fullName evidence="4">Leucine-rich repeat domain-containing protein</fullName>
    </recommendedName>
</protein>
<evidence type="ECO:0008006" key="4">
    <source>
        <dbReference type="Google" id="ProtNLM"/>
    </source>
</evidence>
<dbReference type="PROSITE" id="PS51257">
    <property type="entry name" value="PROKAR_LIPOPROTEIN"/>
    <property type="match status" value="1"/>
</dbReference>
<keyword evidence="1" id="KW-0732">Signal</keyword>